<sequence>MLLLNFNLMKVLNISLDKKLLTADSQVRQRVLGYARLFARFDLIVLSGRGYQARTEESMVIYPTNSGSRLFYLLDAYILGKKIIKKYQSDIISSQDPFETGLLAWLLARKYGLKFQVQIHGDYFGSPYWQAEKLSNKLRYYLGRFVISRADGLRVVSDRVKVSLIALGLPAGKIMVVPIYSELKVGGQNGEHGGVSDKFVFLAVGRLARVKNIKLQIEAMREVIKSQSGQNVELWIVGDGPEERKLKQKVKAYGLSASVKFLGWQDDLSQFYHQADAFLLISNYEGWGLAVIEAASYGLPIIMTDVGCAGEIIKNGQSGLVISVGDKRALAESMIKLLQDKELRTRLGRGAREAVLGLPSQEENWQLYKDSLVKSLSKI</sequence>
<evidence type="ECO:0000313" key="3">
    <source>
        <dbReference type="EMBL" id="PIV38715.1"/>
    </source>
</evidence>
<name>A0A2M7D6S7_9BACT</name>
<dbReference type="Gene3D" id="3.40.50.2000">
    <property type="entry name" value="Glycogen Phosphorylase B"/>
    <property type="match status" value="2"/>
</dbReference>
<feature type="domain" description="Glycosyl transferase family 1" evidence="1">
    <location>
        <begin position="195"/>
        <end position="353"/>
    </location>
</feature>
<dbReference type="CDD" id="cd03801">
    <property type="entry name" value="GT4_PimA-like"/>
    <property type="match status" value="1"/>
</dbReference>
<gene>
    <name evidence="3" type="ORF">COS30_00580</name>
</gene>
<dbReference type="PANTHER" id="PTHR45947">
    <property type="entry name" value="SULFOQUINOVOSYL TRANSFERASE SQD2"/>
    <property type="match status" value="1"/>
</dbReference>
<proteinExistence type="predicted"/>
<dbReference type="AlphaFoldDB" id="A0A2M7D6S7"/>
<accession>A0A2M7D6S7</accession>
<dbReference type="Pfam" id="PF00534">
    <property type="entry name" value="Glycos_transf_1"/>
    <property type="match status" value="1"/>
</dbReference>
<dbReference type="InterPro" id="IPR028098">
    <property type="entry name" value="Glyco_trans_4-like_N"/>
</dbReference>
<dbReference type="Proteomes" id="UP000229247">
    <property type="component" value="Unassembled WGS sequence"/>
</dbReference>
<organism evidence="3 4">
    <name type="scientific">Candidatus Portnoybacteria bacterium CG02_land_8_20_14_3_00_45_8</name>
    <dbReference type="NCBI Taxonomy" id="1974807"/>
    <lineage>
        <taxon>Bacteria</taxon>
        <taxon>Candidatus Portnoyibacteriota</taxon>
    </lineage>
</organism>
<evidence type="ECO:0008006" key="5">
    <source>
        <dbReference type="Google" id="ProtNLM"/>
    </source>
</evidence>
<evidence type="ECO:0000313" key="4">
    <source>
        <dbReference type="Proteomes" id="UP000229247"/>
    </source>
</evidence>
<dbReference type="GO" id="GO:0016757">
    <property type="term" value="F:glycosyltransferase activity"/>
    <property type="evidence" value="ECO:0007669"/>
    <property type="project" value="InterPro"/>
</dbReference>
<feature type="domain" description="Glycosyltransferase subfamily 4-like N-terminal" evidence="2">
    <location>
        <begin position="27"/>
        <end position="178"/>
    </location>
</feature>
<dbReference type="EMBL" id="PEUE01000015">
    <property type="protein sequence ID" value="PIV38715.1"/>
    <property type="molecule type" value="Genomic_DNA"/>
</dbReference>
<evidence type="ECO:0000259" key="2">
    <source>
        <dbReference type="Pfam" id="PF13579"/>
    </source>
</evidence>
<dbReference type="PANTHER" id="PTHR45947:SF3">
    <property type="entry name" value="SULFOQUINOVOSYL TRANSFERASE SQD2"/>
    <property type="match status" value="1"/>
</dbReference>
<evidence type="ECO:0000259" key="1">
    <source>
        <dbReference type="Pfam" id="PF00534"/>
    </source>
</evidence>
<protein>
    <recommendedName>
        <fullName evidence="5">Glycosyl transferase family 1 domain-containing protein</fullName>
    </recommendedName>
</protein>
<comment type="caution">
    <text evidence="3">The sequence shown here is derived from an EMBL/GenBank/DDBJ whole genome shotgun (WGS) entry which is preliminary data.</text>
</comment>
<dbReference type="SUPFAM" id="SSF53756">
    <property type="entry name" value="UDP-Glycosyltransferase/glycogen phosphorylase"/>
    <property type="match status" value="1"/>
</dbReference>
<dbReference type="InterPro" id="IPR050194">
    <property type="entry name" value="Glycosyltransferase_grp1"/>
</dbReference>
<dbReference type="Pfam" id="PF13579">
    <property type="entry name" value="Glyco_trans_4_4"/>
    <property type="match status" value="1"/>
</dbReference>
<dbReference type="InterPro" id="IPR001296">
    <property type="entry name" value="Glyco_trans_1"/>
</dbReference>
<reference evidence="4" key="1">
    <citation type="submission" date="2017-09" db="EMBL/GenBank/DDBJ databases">
        <title>Depth-based differentiation of microbial function through sediment-hosted aquifers and enrichment of novel symbionts in the deep terrestrial subsurface.</title>
        <authorList>
            <person name="Probst A.J."/>
            <person name="Ladd B."/>
            <person name="Jarett J.K."/>
            <person name="Geller-Mcgrath D.E."/>
            <person name="Sieber C.M.K."/>
            <person name="Emerson J.B."/>
            <person name="Anantharaman K."/>
            <person name="Thomas B.C."/>
            <person name="Malmstrom R."/>
            <person name="Stieglmeier M."/>
            <person name="Klingl A."/>
            <person name="Woyke T."/>
            <person name="Ryan C.M."/>
            <person name="Banfield J.F."/>
        </authorList>
    </citation>
    <scope>NUCLEOTIDE SEQUENCE [LARGE SCALE GENOMIC DNA]</scope>
</reference>